<feature type="transmembrane region" description="Helical" evidence="11">
    <location>
        <begin position="706"/>
        <end position="726"/>
    </location>
</feature>
<feature type="transmembrane region" description="Helical" evidence="11">
    <location>
        <begin position="368"/>
        <end position="395"/>
    </location>
</feature>
<dbReference type="InterPro" id="IPR008250">
    <property type="entry name" value="ATPase_P-typ_transduc_dom_A_sf"/>
</dbReference>
<dbReference type="PANTHER" id="PTHR43520">
    <property type="entry name" value="ATP7, ISOFORM B"/>
    <property type="match status" value="1"/>
</dbReference>
<keyword evidence="8" id="KW-1278">Translocase</keyword>
<dbReference type="InterPro" id="IPR018303">
    <property type="entry name" value="ATPase_P-typ_P_site"/>
</dbReference>
<dbReference type="STRING" id="1127696.HMPREF9134_01059"/>
<dbReference type="CDD" id="cd02094">
    <property type="entry name" value="P-type_ATPase_Cu-like"/>
    <property type="match status" value="1"/>
</dbReference>
<dbReference type="InterPro" id="IPR059000">
    <property type="entry name" value="ATPase_P-type_domA"/>
</dbReference>
<name>L1NCR1_9PORP</name>
<keyword evidence="5 11" id="KW-0479">Metal-binding</keyword>
<dbReference type="PROSITE" id="PS00154">
    <property type="entry name" value="ATPASE_E1_E2"/>
    <property type="match status" value="1"/>
</dbReference>
<keyword evidence="4 11" id="KW-0812">Transmembrane</keyword>
<protein>
    <submittedName>
        <fullName evidence="13">Copper-exporting ATPase</fullName>
    </submittedName>
</protein>
<dbReference type="Pfam" id="PF00403">
    <property type="entry name" value="HMA"/>
    <property type="match status" value="1"/>
</dbReference>
<dbReference type="PRINTS" id="PR00119">
    <property type="entry name" value="CATATPASE"/>
</dbReference>
<evidence type="ECO:0000256" key="4">
    <source>
        <dbReference type="ARBA" id="ARBA00022692"/>
    </source>
</evidence>
<feature type="transmembrane region" description="Helical" evidence="11">
    <location>
        <begin position="89"/>
        <end position="111"/>
    </location>
</feature>
<feature type="domain" description="HMA" evidence="12">
    <location>
        <begin position="2"/>
        <end position="68"/>
    </location>
</feature>
<dbReference type="Proteomes" id="UP000010408">
    <property type="component" value="Unassembled WGS sequence"/>
</dbReference>
<evidence type="ECO:0000256" key="9">
    <source>
        <dbReference type="ARBA" id="ARBA00022989"/>
    </source>
</evidence>
<evidence type="ECO:0000313" key="14">
    <source>
        <dbReference type="Proteomes" id="UP000010408"/>
    </source>
</evidence>
<dbReference type="InterPro" id="IPR036163">
    <property type="entry name" value="HMA_dom_sf"/>
</dbReference>
<dbReference type="GO" id="GO:0060003">
    <property type="term" value="P:copper ion export"/>
    <property type="evidence" value="ECO:0007669"/>
    <property type="project" value="UniProtKB-ARBA"/>
</dbReference>
<organism evidence="13 14">
    <name type="scientific">Porphyromonas catoniae F0037</name>
    <dbReference type="NCBI Taxonomy" id="1127696"/>
    <lineage>
        <taxon>Bacteria</taxon>
        <taxon>Pseudomonadati</taxon>
        <taxon>Bacteroidota</taxon>
        <taxon>Bacteroidia</taxon>
        <taxon>Bacteroidales</taxon>
        <taxon>Porphyromonadaceae</taxon>
        <taxon>Porphyromonas</taxon>
    </lineage>
</organism>
<dbReference type="GO" id="GO:0005886">
    <property type="term" value="C:plasma membrane"/>
    <property type="evidence" value="ECO:0007669"/>
    <property type="project" value="UniProtKB-SubCell"/>
</dbReference>
<dbReference type="PRINTS" id="PR00943">
    <property type="entry name" value="CUATPASE"/>
</dbReference>
<dbReference type="HOGENOM" id="CLU_001771_0_3_10"/>
<keyword evidence="6 11" id="KW-0547">Nucleotide-binding</keyword>
<comment type="similarity">
    <text evidence="2 11">Belongs to the cation transport ATPase (P-type) (TC 3.A.3) family. Type IB subfamily.</text>
</comment>
<dbReference type="Gene3D" id="2.70.150.10">
    <property type="entry name" value="Calcium-transporting ATPase, cytoplasmic transduction domain A"/>
    <property type="match status" value="1"/>
</dbReference>
<keyword evidence="10 11" id="KW-0472">Membrane</keyword>
<evidence type="ECO:0000256" key="1">
    <source>
        <dbReference type="ARBA" id="ARBA00004651"/>
    </source>
</evidence>
<evidence type="ECO:0000256" key="8">
    <source>
        <dbReference type="ARBA" id="ARBA00022967"/>
    </source>
</evidence>
<evidence type="ECO:0000256" key="2">
    <source>
        <dbReference type="ARBA" id="ARBA00006024"/>
    </source>
</evidence>
<dbReference type="eggNOG" id="COG2217">
    <property type="taxonomic scope" value="Bacteria"/>
</dbReference>
<dbReference type="InterPro" id="IPR023299">
    <property type="entry name" value="ATPase_P-typ_cyto_dom_N"/>
</dbReference>
<evidence type="ECO:0000313" key="13">
    <source>
        <dbReference type="EMBL" id="EKY01153.1"/>
    </source>
</evidence>
<dbReference type="NCBIfam" id="TIGR01494">
    <property type="entry name" value="ATPase_P-type"/>
    <property type="match status" value="1"/>
</dbReference>
<feature type="transmembrane region" description="Helical" evidence="11">
    <location>
        <begin position="148"/>
        <end position="169"/>
    </location>
</feature>
<reference evidence="13 14" key="1">
    <citation type="submission" date="2012-05" db="EMBL/GenBank/DDBJ databases">
        <authorList>
            <person name="Weinstock G."/>
            <person name="Sodergren E."/>
            <person name="Lobos E.A."/>
            <person name="Fulton L."/>
            <person name="Fulton R."/>
            <person name="Courtney L."/>
            <person name="Fronick C."/>
            <person name="O'Laughlin M."/>
            <person name="Godfrey J."/>
            <person name="Wilson R.M."/>
            <person name="Miner T."/>
            <person name="Farmer C."/>
            <person name="Delehaunty K."/>
            <person name="Cordes M."/>
            <person name="Minx P."/>
            <person name="Tomlinson C."/>
            <person name="Chen J."/>
            <person name="Wollam A."/>
            <person name="Pepin K.H."/>
            <person name="Bhonagiri V."/>
            <person name="Zhang X."/>
            <person name="Suruliraj S."/>
            <person name="Warren W."/>
            <person name="Mitreva M."/>
            <person name="Mardis E.R."/>
            <person name="Wilson R.K."/>
        </authorList>
    </citation>
    <scope>NUCLEOTIDE SEQUENCE [LARGE SCALE GENOMIC DNA]</scope>
    <source>
        <strain evidence="13 14">F0037</strain>
    </source>
</reference>
<keyword evidence="3 11" id="KW-1003">Cell membrane</keyword>
<dbReference type="InterPro" id="IPR001757">
    <property type="entry name" value="P_typ_ATPase"/>
</dbReference>
<feature type="transmembrane region" description="Helical" evidence="11">
    <location>
        <begin position="335"/>
        <end position="356"/>
    </location>
</feature>
<dbReference type="PATRIC" id="fig|1127696.3.peg.961"/>
<dbReference type="SFLD" id="SFLDG00002">
    <property type="entry name" value="C1.7:_P-type_atpase_like"/>
    <property type="match status" value="1"/>
</dbReference>
<feature type="transmembrane region" description="Helical" evidence="11">
    <location>
        <begin position="181"/>
        <end position="201"/>
    </location>
</feature>
<dbReference type="GO" id="GO:0005524">
    <property type="term" value="F:ATP binding"/>
    <property type="evidence" value="ECO:0007669"/>
    <property type="project" value="UniProtKB-UniRule"/>
</dbReference>
<dbReference type="FunFam" id="3.30.70.100:FF:000001">
    <property type="entry name" value="ATPase copper transporting beta"/>
    <property type="match status" value="1"/>
</dbReference>
<dbReference type="SFLD" id="SFLDF00027">
    <property type="entry name" value="p-type_atpase"/>
    <property type="match status" value="1"/>
</dbReference>
<feature type="transmembrane region" description="Helical" evidence="11">
    <location>
        <begin position="678"/>
        <end position="700"/>
    </location>
</feature>
<evidence type="ECO:0000259" key="12">
    <source>
        <dbReference type="PROSITE" id="PS50846"/>
    </source>
</evidence>
<evidence type="ECO:0000256" key="5">
    <source>
        <dbReference type="ARBA" id="ARBA00022723"/>
    </source>
</evidence>
<accession>L1NCR1</accession>
<dbReference type="EMBL" id="AMEQ01000029">
    <property type="protein sequence ID" value="EKY01153.1"/>
    <property type="molecule type" value="Genomic_DNA"/>
</dbReference>
<dbReference type="Gene3D" id="3.30.70.100">
    <property type="match status" value="1"/>
</dbReference>
<dbReference type="InterPro" id="IPR023214">
    <property type="entry name" value="HAD_sf"/>
</dbReference>
<dbReference type="Pfam" id="PF00702">
    <property type="entry name" value="Hydrolase"/>
    <property type="match status" value="1"/>
</dbReference>
<keyword evidence="7 11" id="KW-0067">ATP-binding</keyword>
<dbReference type="SFLD" id="SFLDS00003">
    <property type="entry name" value="Haloacid_Dehalogenase"/>
    <property type="match status" value="1"/>
</dbReference>
<dbReference type="PROSITE" id="PS01229">
    <property type="entry name" value="COF_2"/>
    <property type="match status" value="1"/>
</dbReference>
<evidence type="ECO:0000256" key="11">
    <source>
        <dbReference type="RuleBase" id="RU362081"/>
    </source>
</evidence>
<dbReference type="SUPFAM" id="SSF56784">
    <property type="entry name" value="HAD-like"/>
    <property type="match status" value="1"/>
</dbReference>
<dbReference type="GO" id="GO:0016887">
    <property type="term" value="F:ATP hydrolysis activity"/>
    <property type="evidence" value="ECO:0007669"/>
    <property type="project" value="InterPro"/>
</dbReference>
<evidence type="ECO:0000256" key="3">
    <source>
        <dbReference type="ARBA" id="ARBA00022475"/>
    </source>
</evidence>
<dbReference type="Pfam" id="PF00122">
    <property type="entry name" value="E1-E2_ATPase"/>
    <property type="match status" value="1"/>
</dbReference>
<dbReference type="GO" id="GO:0005507">
    <property type="term" value="F:copper ion binding"/>
    <property type="evidence" value="ECO:0007669"/>
    <property type="project" value="TreeGrafter"/>
</dbReference>
<proteinExistence type="inferred from homology"/>
<dbReference type="AlphaFoldDB" id="L1NCR1"/>
<dbReference type="PANTHER" id="PTHR43520:SF8">
    <property type="entry name" value="P-TYPE CU(+) TRANSPORTER"/>
    <property type="match status" value="1"/>
</dbReference>
<dbReference type="InterPro" id="IPR036412">
    <property type="entry name" value="HAD-like_sf"/>
</dbReference>
<dbReference type="Gene3D" id="3.40.50.1000">
    <property type="entry name" value="HAD superfamily/HAD-like"/>
    <property type="match status" value="1"/>
</dbReference>
<evidence type="ECO:0000256" key="6">
    <source>
        <dbReference type="ARBA" id="ARBA00022741"/>
    </source>
</evidence>
<dbReference type="RefSeq" id="WP_005469584.1">
    <property type="nucleotide sequence ID" value="NZ_KB291047.1"/>
</dbReference>
<dbReference type="SUPFAM" id="SSF81653">
    <property type="entry name" value="Calcium ATPase, transduction domain A"/>
    <property type="match status" value="1"/>
</dbReference>
<dbReference type="InterPro" id="IPR027256">
    <property type="entry name" value="P-typ_ATPase_IB"/>
</dbReference>
<comment type="caution">
    <text evidence="13">The sequence shown here is derived from an EMBL/GenBank/DDBJ whole genome shotgun (WGS) entry which is preliminary data.</text>
</comment>
<dbReference type="InterPro" id="IPR023298">
    <property type="entry name" value="ATPase_P-typ_TM_dom_sf"/>
</dbReference>
<dbReference type="GO" id="GO:0043682">
    <property type="term" value="F:P-type divalent copper transporter activity"/>
    <property type="evidence" value="ECO:0007669"/>
    <property type="project" value="TreeGrafter"/>
</dbReference>
<sequence>MTKQTYPLLGLHCAACASHATKALEDVPGVVSASVNLSSATAFVVYDETVCHPEALRSAVASMGYELRIDEVSPETIEAIRLREERLQLYKAIVATALSLVVMVLMMVHPITLAKAVISALLTLVVLIWAGSGFYARGWKQLKSKAAGMDLLVALSTGTAMLYSLTHLMEYLLSGSIHHLHHLYFEAAAMTIAFVLLGKVIEARAQHRTTTALRHLMGSQPKQVIQVLPTGEVTLPIEEVEPGMILRAQPGALFAVDGEVVAGESYANEQLISGEPIPVPKTQGAPIYAGTMNGNGSLTYRATEVGRATVMARIIRLVQEAQSSRAPIQKLVDRIARIFVPVIVFIALITWVLWLILLPHGGLEQGLIAAVTVLIIACPCALGLATPTAIMVGIGRGASEGILIRNAESLEAARHIDTIVLDKTGTITEGRPEVKTIHWLSGSSKADHLRLSRLEQLSAHPLASAVVQALNIPFNPLQVTEFSEVAGKGLQGKIGEKVYRVGSTKFIVDSGVTLGEEARKALEEGEAKGATCSLYASEEEVLAVIMISDTIRPSAREAINHLRQRGINIIMLTGDGERAAQAIAQEVGGIQYIAGVLPEGKAEHIRSLQAQGARVAMVGDGINDAAALALADVSIAMGQGSDLAMETAMVTIRTSNLLAIDRLLSLSHRTLRVIHQNLFWACIYNLIAIPIAAGILYPISGYLMNPMLAGGLMMLSSLSVVTNSVVSWGRRERKS</sequence>
<dbReference type="CDD" id="cd00371">
    <property type="entry name" value="HMA"/>
    <property type="match status" value="1"/>
</dbReference>
<evidence type="ECO:0000256" key="10">
    <source>
        <dbReference type="ARBA" id="ARBA00023136"/>
    </source>
</evidence>
<gene>
    <name evidence="13" type="ORF">HMPREF9134_01059</name>
</gene>
<evidence type="ECO:0000256" key="7">
    <source>
        <dbReference type="ARBA" id="ARBA00022840"/>
    </source>
</evidence>
<feature type="transmembrane region" description="Helical" evidence="11">
    <location>
        <begin position="117"/>
        <end position="136"/>
    </location>
</feature>
<dbReference type="SUPFAM" id="SSF55008">
    <property type="entry name" value="HMA, heavy metal-associated domain"/>
    <property type="match status" value="1"/>
</dbReference>
<dbReference type="SUPFAM" id="SSF81665">
    <property type="entry name" value="Calcium ATPase, transmembrane domain M"/>
    <property type="match status" value="1"/>
</dbReference>
<dbReference type="NCBIfam" id="TIGR01525">
    <property type="entry name" value="ATPase-IB_hvy"/>
    <property type="match status" value="1"/>
</dbReference>
<dbReference type="PROSITE" id="PS50846">
    <property type="entry name" value="HMA_2"/>
    <property type="match status" value="1"/>
</dbReference>
<dbReference type="Gene3D" id="3.40.1110.10">
    <property type="entry name" value="Calcium-transporting ATPase, cytoplasmic domain N"/>
    <property type="match status" value="1"/>
</dbReference>
<dbReference type="GO" id="GO:0055070">
    <property type="term" value="P:copper ion homeostasis"/>
    <property type="evidence" value="ECO:0007669"/>
    <property type="project" value="TreeGrafter"/>
</dbReference>
<dbReference type="NCBIfam" id="TIGR01511">
    <property type="entry name" value="ATPase-IB1_Cu"/>
    <property type="match status" value="1"/>
</dbReference>
<dbReference type="InterPro" id="IPR006121">
    <property type="entry name" value="HMA_dom"/>
</dbReference>
<comment type="subcellular location">
    <subcellularLocation>
        <location evidence="1">Cell membrane</location>
        <topology evidence="1">Multi-pass membrane protein</topology>
    </subcellularLocation>
</comment>
<dbReference type="InterPro" id="IPR044492">
    <property type="entry name" value="P_typ_ATPase_HD_dom"/>
</dbReference>
<keyword evidence="9 11" id="KW-1133">Transmembrane helix</keyword>
<dbReference type="FunFam" id="2.70.150.10:FF:000020">
    <property type="entry name" value="Copper-exporting P-type ATPase A"/>
    <property type="match status" value="1"/>
</dbReference>